<proteinExistence type="predicted"/>
<keyword evidence="3" id="KW-0812">Transmembrane</keyword>
<evidence type="ECO:0000256" key="1">
    <source>
        <dbReference type="SAM" id="Coils"/>
    </source>
</evidence>
<reference evidence="6" key="1">
    <citation type="journal article" date="2019" name="Int. J. Syst. Evol. Microbiol.">
        <title>The Global Catalogue of Microorganisms (GCM) 10K type strain sequencing project: providing services to taxonomists for standard genome sequencing and annotation.</title>
        <authorList>
            <consortium name="The Broad Institute Genomics Platform"/>
            <consortium name="The Broad Institute Genome Sequencing Center for Infectious Disease"/>
            <person name="Wu L."/>
            <person name="Ma J."/>
        </authorList>
    </citation>
    <scope>NUCLEOTIDE SEQUENCE [LARGE SCALE GENOMIC DNA]</scope>
    <source>
        <strain evidence="6">JCM 16548</strain>
    </source>
</reference>
<evidence type="ECO:0000313" key="6">
    <source>
        <dbReference type="Proteomes" id="UP001500051"/>
    </source>
</evidence>
<dbReference type="Proteomes" id="UP001500051">
    <property type="component" value="Unassembled WGS sequence"/>
</dbReference>
<dbReference type="EMBL" id="BAAAYX010000004">
    <property type="protein sequence ID" value="GAA3702097.1"/>
    <property type="molecule type" value="Genomic_DNA"/>
</dbReference>
<sequence length="295" mass="31697">MTTAGWIIVVILVIPVLAVLAWMVISSSLVRVPSGSLGLLMVRGRATDTALTPGPHFVPALRRKMLEVYPSVQLSFRAGAPTSGAADTELDRSGTGLPVTLGDRTTAVVGYTVRFRLVPARLREVHENLGPHGVFGFVRDETAVAVTRALRDSEVAVEDLVGSALERCQQDLRAAVAAALAENGLELTGFRLGTPDLGRTGEVIQATLRARQELERERAEAATRLARAVNDAELDARLSGTATAAWRYRETDLWSELVQRTEALQVALRAVGPGESVGPEQNRPPREQDPTTGLP</sequence>
<gene>
    <name evidence="5" type="ORF">GCM10022204_18800</name>
</gene>
<accession>A0ABP7DBP4</accession>
<feature type="region of interest" description="Disordered" evidence="2">
    <location>
        <begin position="270"/>
        <end position="295"/>
    </location>
</feature>
<dbReference type="RefSeq" id="WP_344812065.1">
    <property type="nucleotide sequence ID" value="NZ_BAAAYX010000004.1"/>
</dbReference>
<keyword evidence="1" id="KW-0175">Coiled coil</keyword>
<feature type="transmembrane region" description="Helical" evidence="3">
    <location>
        <begin position="6"/>
        <end position="25"/>
    </location>
</feature>
<dbReference type="Pfam" id="PF01145">
    <property type="entry name" value="Band_7"/>
    <property type="match status" value="1"/>
</dbReference>
<dbReference type="InterPro" id="IPR001107">
    <property type="entry name" value="Band_7"/>
</dbReference>
<evidence type="ECO:0000313" key="5">
    <source>
        <dbReference type="EMBL" id="GAA3702097.1"/>
    </source>
</evidence>
<name>A0ABP7DBP4_9ACTN</name>
<evidence type="ECO:0000256" key="2">
    <source>
        <dbReference type="SAM" id="MobiDB-lite"/>
    </source>
</evidence>
<keyword evidence="3" id="KW-0472">Membrane</keyword>
<evidence type="ECO:0000259" key="4">
    <source>
        <dbReference type="Pfam" id="PF01145"/>
    </source>
</evidence>
<organism evidence="5 6">
    <name type="scientific">Microlunatus aurantiacus</name>
    <dbReference type="NCBI Taxonomy" id="446786"/>
    <lineage>
        <taxon>Bacteria</taxon>
        <taxon>Bacillati</taxon>
        <taxon>Actinomycetota</taxon>
        <taxon>Actinomycetes</taxon>
        <taxon>Propionibacteriales</taxon>
        <taxon>Propionibacteriaceae</taxon>
        <taxon>Microlunatus</taxon>
    </lineage>
</organism>
<protein>
    <recommendedName>
        <fullName evidence="4">Band 7 domain-containing protein</fullName>
    </recommendedName>
</protein>
<feature type="domain" description="Band 7" evidence="4">
    <location>
        <begin position="31"/>
        <end position="223"/>
    </location>
</feature>
<feature type="coiled-coil region" evidence="1">
    <location>
        <begin position="204"/>
        <end position="231"/>
    </location>
</feature>
<evidence type="ECO:0000256" key="3">
    <source>
        <dbReference type="SAM" id="Phobius"/>
    </source>
</evidence>
<comment type="caution">
    <text evidence="5">The sequence shown here is derived from an EMBL/GenBank/DDBJ whole genome shotgun (WGS) entry which is preliminary data.</text>
</comment>
<keyword evidence="6" id="KW-1185">Reference proteome</keyword>
<keyword evidence="3" id="KW-1133">Transmembrane helix</keyword>